<dbReference type="OrthoDB" id="4069549at2759"/>
<name>G8BWN3_TETPH</name>
<proteinExistence type="predicted"/>
<evidence type="ECO:0000256" key="1">
    <source>
        <dbReference type="SAM" id="MobiDB-lite"/>
    </source>
</evidence>
<dbReference type="HOGENOM" id="CLU_071381_0_0_1"/>
<gene>
    <name evidence="2" type="primary">TPHA0H02810</name>
    <name evidence="2" type="ordered locus">TPHA_0H02810</name>
</gene>
<dbReference type="AlphaFoldDB" id="G8BWN3"/>
<accession>G8BWN3</accession>
<protein>
    <submittedName>
        <fullName evidence="2">Uncharacterized protein</fullName>
    </submittedName>
</protein>
<organism evidence="2 3">
    <name type="scientific">Tetrapisispora phaffii (strain ATCC 24235 / CBS 4417 / NBRC 1672 / NRRL Y-8282 / UCD 70-5)</name>
    <name type="common">Yeast</name>
    <name type="synonym">Fabospora phaffii</name>
    <dbReference type="NCBI Taxonomy" id="1071381"/>
    <lineage>
        <taxon>Eukaryota</taxon>
        <taxon>Fungi</taxon>
        <taxon>Dikarya</taxon>
        <taxon>Ascomycota</taxon>
        <taxon>Saccharomycotina</taxon>
        <taxon>Saccharomycetes</taxon>
        <taxon>Saccharomycetales</taxon>
        <taxon>Saccharomycetaceae</taxon>
        <taxon>Tetrapisispora</taxon>
    </lineage>
</organism>
<keyword evidence="3" id="KW-1185">Reference proteome</keyword>
<dbReference type="Proteomes" id="UP000005666">
    <property type="component" value="Chromosome 8"/>
</dbReference>
<sequence length="336" mass="38647">MDFNENYHLSQQQVCLDRLDNQVFFSSVSSLLHNPNLITENNIRYLFTTGISINDFIATIYNNDNELLKNIANNLCIINLDTLDSVAGQQFQYSYSDDVQAFKRHHTQKLQDIISYLVNDIEQRVNGKMNNNTDDNSINRYLSPIPDKVNLSSILYGDVSYYYGSNEFNDSDINRFKTFNDLLTILKTYNQREKALIISQDGNDYNMIAYLISTVLKLNPSYNIYEALRHLKCLTENFEELNNERIIWYSGLLSYYELIRANELYWGNVNVNSLNSTKTNMNFANANTCATNSRSSSISPNKRRDSNNIATAITQPTPVTQSSPILSSNKRSRLID</sequence>
<dbReference type="EMBL" id="HE612863">
    <property type="protein sequence ID" value="CCE64484.1"/>
    <property type="molecule type" value="Genomic_DNA"/>
</dbReference>
<evidence type="ECO:0000313" key="3">
    <source>
        <dbReference type="Proteomes" id="UP000005666"/>
    </source>
</evidence>
<feature type="compositionally biased region" description="Polar residues" evidence="1">
    <location>
        <begin position="311"/>
        <end position="329"/>
    </location>
</feature>
<feature type="region of interest" description="Disordered" evidence="1">
    <location>
        <begin position="311"/>
        <end position="336"/>
    </location>
</feature>
<reference evidence="2 3" key="1">
    <citation type="journal article" date="2011" name="Proc. Natl. Acad. Sci. U.S.A.">
        <title>Evolutionary erosion of yeast sex chromosomes by mating-type switching accidents.</title>
        <authorList>
            <person name="Gordon J.L."/>
            <person name="Armisen D."/>
            <person name="Proux-Wera E."/>
            <person name="Oheigeartaigh S.S."/>
            <person name="Byrne K.P."/>
            <person name="Wolfe K.H."/>
        </authorList>
    </citation>
    <scope>NUCLEOTIDE SEQUENCE [LARGE SCALE GENOMIC DNA]</scope>
    <source>
        <strain evidence="3">ATCC 24235 / CBS 4417 / NBRC 1672 / NRRL Y-8282 / UCD 70-5</strain>
    </source>
</reference>
<dbReference type="eggNOG" id="ENOG502S3NH">
    <property type="taxonomic scope" value="Eukaryota"/>
</dbReference>
<dbReference type="GeneID" id="11534164"/>
<dbReference type="OMA" id="DVIMINF"/>
<dbReference type="KEGG" id="tpf:TPHA_0H02810"/>
<evidence type="ECO:0000313" key="2">
    <source>
        <dbReference type="EMBL" id="CCE64484.1"/>
    </source>
</evidence>
<dbReference type="RefSeq" id="XP_003686918.1">
    <property type="nucleotide sequence ID" value="XM_003686870.1"/>
</dbReference>